<dbReference type="Proteomes" id="UP000036923">
    <property type="component" value="Unassembled WGS sequence"/>
</dbReference>
<accession>A0A0L6JHA7</accession>
<dbReference type="OrthoDB" id="9761531at2"/>
<evidence type="ECO:0000256" key="1">
    <source>
        <dbReference type="ARBA" id="ARBA00023159"/>
    </source>
</evidence>
<sequence length="152" mass="17551">MKKMFIIGSTVILLIGSVIGFRLYKYYNYSGELIGIRGTYTYHRDNCAFVKKASADKLIFIDSLKEAAEHEYRSCKSCNPPANDKYVAEIEKQKQLVEKERLSKVRQDLLDGKSLKAADVIELYEKGFITKEEYDKYESKFSVTTSRYSLPE</sequence>
<reference evidence="4" key="1">
    <citation type="submission" date="2015-07" db="EMBL/GenBank/DDBJ databases">
        <title>Near-Complete Genome Sequence of the Cellulolytic Bacterium Bacteroides (Pseudobacteroides) cellulosolvens ATCC 35603.</title>
        <authorList>
            <person name="Dassa B."/>
            <person name="Utturkar S.M."/>
            <person name="Klingeman D.M."/>
            <person name="Hurt R.A."/>
            <person name="Keller M."/>
            <person name="Xu J."/>
            <person name="Reddy Y.H.K."/>
            <person name="Borovok I."/>
            <person name="Grinberg I.R."/>
            <person name="Lamed R."/>
            <person name="Zhivin O."/>
            <person name="Bayer E.A."/>
            <person name="Brown S.D."/>
        </authorList>
    </citation>
    <scope>NUCLEOTIDE SEQUENCE [LARGE SCALE GENOMIC DNA]</scope>
    <source>
        <strain evidence="4">DSM 2933</strain>
    </source>
</reference>
<dbReference type="AlphaFoldDB" id="A0A0L6JHA7"/>
<dbReference type="GO" id="GO:0006281">
    <property type="term" value="P:DNA repair"/>
    <property type="evidence" value="ECO:0007669"/>
    <property type="project" value="InterPro"/>
</dbReference>
<name>A0A0L6JHA7_9FIRM</name>
<dbReference type="GO" id="GO:0003677">
    <property type="term" value="F:DNA binding"/>
    <property type="evidence" value="ECO:0007669"/>
    <property type="project" value="InterPro"/>
</dbReference>
<keyword evidence="4" id="KW-1185">Reference proteome</keyword>
<dbReference type="GO" id="GO:0006355">
    <property type="term" value="P:regulation of DNA-templated transcription"/>
    <property type="evidence" value="ECO:0007669"/>
    <property type="project" value="InterPro"/>
</dbReference>
<dbReference type="Gene3D" id="3.40.10.10">
    <property type="entry name" value="DNA Methylphosphotriester Repair Domain"/>
    <property type="match status" value="1"/>
</dbReference>
<keyword evidence="1" id="KW-0010">Activator</keyword>
<dbReference type="InterPro" id="IPR004026">
    <property type="entry name" value="Ada_DNA_repair_Zn-bd"/>
</dbReference>
<dbReference type="STRING" id="398512.Bccel_0114"/>
<dbReference type="GO" id="GO:0008168">
    <property type="term" value="F:methyltransferase activity"/>
    <property type="evidence" value="ECO:0007669"/>
    <property type="project" value="InterPro"/>
</dbReference>
<dbReference type="InterPro" id="IPR035451">
    <property type="entry name" value="Ada-like_dom_sf"/>
</dbReference>
<evidence type="ECO:0000313" key="4">
    <source>
        <dbReference type="Proteomes" id="UP000036923"/>
    </source>
</evidence>
<comment type="caution">
    <text evidence="3">The sequence shown here is derived from an EMBL/GenBank/DDBJ whole genome shotgun (WGS) entry which is preliminary data.</text>
</comment>
<proteinExistence type="predicted"/>
<evidence type="ECO:0000259" key="2">
    <source>
        <dbReference type="Pfam" id="PF02805"/>
    </source>
</evidence>
<dbReference type="GO" id="GO:0008270">
    <property type="term" value="F:zinc ion binding"/>
    <property type="evidence" value="ECO:0007669"/>
    <property type="project" value="InterPro"/>
</dbReference>
<dbReference type="RefSeq" id="WP_036939455.1">
    <property type="nucleotide sequence ID" value="NZ_JQKC01000009.1"/>
</dbReference>
<dbReference type="SUPFAM" id="SSF57884">
    <property type="entry name" value="Ada DNA repair protein, N-terminal domain (N-Ada 10)"/>
    <property type="match status" value="1"/>
</dbReference>
<dbReference type="EMBL" id="LGTC01000001">
    <property type="protein sequence ID" value="KNY24857.1"/>
    <property type="molecule type" value="Genomic_DNA"/>
</dbReference>
<feature type="domain" description="Ada DNA repair metal-binding" evidence="2">
    <location>
        <begin position="34"/>
        <end position="80"/>
    </location>
</feature>
<dbReference type="PATRIC" id="fig|398512.5.peg.122"/>
<dbReference type="Pfam" id="PF02805">
    <property type="entry name" value="Ada_Zn_binding"/>
    <property type="match status" value="1"/>
</dbReference>
<organism evidence="3 4">
    <name type="scientific">Pseudobacteroides cellulosolvens ATCC 35603 = DSM 2933</name>
    <dbReference type="NCBI Taxonomy" id="398512"/>
    <lineage>
        <taxon>Bacteria</taxon>
        <taxon>Bacillati</taxon>
        <taxon>Bacillota</taxon>
        <taxon>Clostridia</taxon>
        <taxon>Eubacteriales</taxon>
        <taxon>Oscillospiraceae</taxon>
        <taxon>Pseudobacteroides</taxon>
    </lineage>
</organism>
<gene>
    <name evidence="3" type="ORF">Bccel_0114</name>
</gene>
<protein>
    <submittedName>
        <fullName evidence="3">Ada metal-binding domain-containing protein</fullName>
    </submittedName>
</protein>
<evidence type="ECO:0000313" key="3">
    <source>
        <dbReference type="EMBL" id="KNY24857.1"/>
    </source>
</evidence>